<keyword evidence="9" id="KW-0106">Calcium</keyword>
<keyword evidence="3" id="KW-0723">Serine/threonine-protein kinase</keyword>
<dbReference type="EC" id="2.7.11.1" evidence="2"/>
<dbReference type="FunFam" id="3.30.200.20:FF:000315">
    <property type="entry name" value="Calcium-dependent protein kinase 3"/>
    <property type="match status" value="1"/>
</dbReference>
<evidence type="ECO:0000256" key="10">
    <source>
        <dbReference type="ARBA" id="ARBA00022840"/>
    </source>
</evidence>
<keyword evidence="18" id="KW-1185">Reference proteome</keyword>
<protein>
    <recommendedName>
        <fullName evidence="2">non-specific serine/threonine protein kinase</fullName>
        <ecNumber evidence="2">2.7.11.1</ecNumber>
    </recommendedName>
</protein>
<evidence type="ECO:0000256" key="15">
    <source>
        <dbReference type="SAM" id="MobiDB-lite"/>
    </source>
</evidence>
<comment type="similarity">
    <text evidence="11">Belongs to the protein kinase superfamily. Ser/Thr protein kinase family. CDPK subfamily.</text>
</comment>
<comment type="caution">
    <text evidence="17">The sequence shown here is derived from an EMBL/GenBank/DDBJ whole genome shotgun (WGS) entry which is preliminary data.</text>
</comment>
<evidence type="ECO:0000256" key="4">
    <source>
        <dbReference type="ARBA" id="ARBA00022679"/>
    </source>
</evidence>
<evidence type="ECO:0000256" key="7">
    <source>
        <dbReference type="ARBA" id="ARBA00022741"/>
    </source>
</evidence>
<dbReference type="GO" id="GO:0004674">
    <property type="term" value="F:protein serine/threonine kinase activity"/>
    <property type="evidence" value="ECO:0007669"/>
    <property type="project" value="UniProtKB-KW"/>
</dbReference>
<evidence type="ECO:0000256" key="13">
    <source>
        <dbReference type="ARBA" id="ARBA00048679"/>
    </source>
</evidence>
<dbReference type="AlphaFoldDB" id="K0SL96"/>
<dbReference type="GO" id="GO:0046872">
    <property type="term" value="F:metal ion binding"/>
    <property type="evidence" value="ECO:0007669"/>
    <property type="project" value="UniProtKB-KW"/>
</dbReference>
<proteinExistence type="inferred from homology"/>
<evidence type="ECO:0000256" key="11">
    <source>
        <dbReference type="ARBA" id="ARBA00024334"/>
    </source>
</evidence>
<evidence type="ECO:0000256" key="1">
    <source>
        <dbReference type="ARBA" id="ARBA00001946"/>
    </source>
</evidence>
<reference evidence="17 18" key="1">
    <citation type="journal article" date="2012" name="Genome Biol.">
        <title>Genome and low-iron response of an oceanic diatom adapted to chronic iron limitation.</title>
        <authorList>
            <person name="Lommer M."/>
            <person name="Specht M."/>
            <person name="Roy A.S."/>
            <person name="Kraemer L."/>
            <person name="Andreson R."/>
            <person name="Gutowska M.A."/>
            <person name="Wolf J."/>
            <person name="Bergner S.V."/>
            <person name="Schilhabel M.B."/>
            <person name="Klostermeier U.C."/>
            <person name="Beiko R.G."/>
            <person name="Rosenstiel P."/>
            <person name="Hippler M."/>
            <person name="Laroche J."/>
        </authorList>
    </citation>
    <scope>NUCLEOTIDE SEQUENCE [LARGE SCALE GENOMIC DNA]</scope>
    <source>
        <strain evidence="17 18">CCMP1005</strain>
    </source>
</reference>
<name>K0SL96_THAOC</name>
<evidence type="ECO:0000256" key="14">
    <source>
        <dbReference type="PROSITE-ProRule" id="PRU10141"/>
    </source>
</evidence>
<evidence type="ECO:0000256" key="2">
    <source>
        <dbReference type="ARBA" id="ARBA00012513"/>
    </source>
</evidence>
<keyword evidence="8" id="KW-0418">Kinase</keyword>
<keyword evidence="7 14" id="KW-0547">Nucleotide-binding</keyword>
<dbReference type="CDD" id="cd05117">
    <property type="entry name" value="STKc_CAMK"/>
    <property type="match status" value="1"/>
</dbReference>
<dbReference type="EMBL" id="AGNL01015532">
    <property type="protein sequence ID" value="EJK65729.1"/>
    <property type="molecule type" value="Genomic_DNA"/>
</dbReference>
<dbReference type="SUPFAM" id="SSF50156">
    <property type="entry name" value="PDZ domain-like"/>
    <property type="match status" value="1"/>
</dbReference>
<dbReference type="InterPro" id="IPR017441">
    <property type="entry name" value="Protein_kinase_ATP_BS"/>
</dbReference>
<evidence type="ECO:0000256" key="12">
    <source>
        <dbReference type="ARBA" id="ARBA00047899"/>
    </source>
</evidence>
<keyword evidence="6" id="KW-0677">Repeat</keyword>
<evidence type="ECO:0000313" key="17">
    <source>
        <dbReference type="EMBL" id="EJK65729.1"/>
    </source>
</evidence>
<dbReference type="PROSITE" id="PS00107">
    <property type="entry name" value="PROTEIN_KINASE_ATP"/>
    <property type="match status" value="1"/>
</dbReference>
<dbReference type="GO" id="GO:0005524">
    <property type="term" value="F:ATP binding"/>
    <property type="evidence" value="ECO:0007669"/>
    <property type="project" value="UniProtKB-UniRule"/>
</dbReference>
<comment type="cofactor">
    <cofactor evidence="1">
        <name>Mg(2+)</name>
        <dbReference type="ChEBI" id="CHEBI:18420"/>
    </cofactor>
</comment>
<dbReference type="SMART" id="SM00220">
    <property type="entry name" value="S_TKc"/>
    <property type="match status" value="1"/>
</dbReference>
<dbReference type="Pfam" id="PF00069">
    <property type="entry name" value="Pkinase"/>
    <property type="match status" value="2"/>
</dbReference>
<evidence type="ECO:0000256" key="6">
    <source>
        <dbReference type="ARBA" id="ARBA00022737"/>
    </source>
</evidence>
<sequence length="594" mass="65321">MAAAADGSQDAEMTTVTERAAVRGKSADLSCDLPTLLRASIAVTTSDQMDASPESPSGATGLYLKRGDGGGAVVIYHVSPGSPASRSSTSLISAELLAVNNHRVHCAGQAEDLLRHYSMTGKVELLVSLGERPRGCVYLLANNVVDDCGIFSSGPAPQDQDQDGNSHRGSIDGLELDDSSGRLRIVVPPTVGFFRSLKLNKGDAVLSIDGAPVRTIGEARAVLEGRVGGGNGEKVAIIPILTYNCFRKLKSKVMMDMLRVVNGWPTSRRDSGRNSVATVNIEESYDVHEKQLGEGAFAVVKRATHRESNTTYALKIVNRHSLNKAMEQTLQDEIVILREMDHPHVMNLFDSYVTINNYYLVAEFLEGGELFDRIVDKESYTDRDLKPENLLLANRSSDSEIKLADFGFAKKAPDDHCLTTMCGTPGYLAPEILRKEKYGTKCDMFSMGVILFILIGGYPPFYAKNTKDLLRLTKRGKFSFDPEYWSDISDGAKEIITRLLDVKPDRRYAPSDVLSHPWLAEEETKLKRRSLQKSQEGIRNFQIRQRFKAAIHSVMFVNTFTGDQAVFSGRNKRTSVVGTGKEGLEILKGLEDVT</sequence>
<comment type="catalytic activity">
    <reaction evidence="13">
        <text>L-seryl-[protein] + ATP = O-phospho-L-seryl-[protein] + ADP + H(+)</text>
        <dbReference type="Rhea" id="RHEA:17989"/>
        <dbReference type="Rhea" id="RHEA-COMP:9863"/>
        <dbReference type="Rhea" id="RHEA-COMP:11604"/>
        <dbReference type="ChEBI" id="CHEBI:15378"/>
        <dbReference type="ChEBI" id="CHEBI:29999"/>
        <dbReference type="ChEBI" id="CHEBI:30616"/>
        <dbReference type="ChEBI" id="CHEBI:83421"/>
        <dbReference type="ChEBI" id="CHEBI:456216"/>
        <dbReference type="EC" id="2.7.11.1"/>
    </reaction>
</comment>
<dbReference type="SUPFAM" id="SSF56112">
    <property type="entry name" value="Protein kinase-like (PK-like)"/>
    <property type="match status" value="1"/>
</dbReference>
<dbReference type="InterPro" id="IPR036034">
    <property type="entry name" value="PDZ_sf"/>
</dbReference>
<dbReference type="Gene3D" id="1.10.510.10">
    <property type="entry name" value="Transferase(Phosphotransferase) domain 1"/>
    <property type="match status" value="1"/>
</dbReference>
<dbReference type="InterPro" id="IPR000719">
    <property type="entry name" value="Prot_kinase_dom"/>
</dbReference>
<evidence type="ECO:0000256" key="3">
    <source>
        <dbReference type="ARBA" id="ARBA00022527"/>
    </source>
</evidence>
<keyword evidence="4" id="KW-0808">Transferase</keyword>
<accession>K0SL96</accession>
<evidence type="ECO:0000256" key="9">
    <source>
        <dbReference type="ARBA" id="ARBA00022837"/>
    </source>
</evidence>
<evidence type="ECO:0000259" key="16">
    <source>
        <dbReference type="PROSITE" id="PS50011"/>
    </source>
</evidence>
<evidence type="ECO:0000313" key="18">
    <source>
        <dbReference type="Proteomes" id="UP000266841"/>
    </source>
</evidence>
<evidence type="ECO:0000256" key="8">
    <source>
        <dbReference type="ARBA" id="ARBA00022777"/>
    </source>
</evidence>
<feature type="binding site" evidence="14">
    <location>
        <position position="315"/>
    </location>
    <ligand>
        <name>ATP</name>
        <dbReference type="ChEBI" id="CHEBI:30616"/>
    </ligand>
</feature>
<organism evidence="17 18">
    <name type="scientific">Thalassiosira oceanica</name>
    <name type="common">Marine diatom</name>
    <dbReference type="NCBI Taxonomy" id="159749"/>
    <lineage>
        <taxon>Eukaryota</taxon>
        <taxon>Sar</taxon>
        <taxon>Stramenopiles</taxon>
        <taxon>Ochrophyta</taxon>
        <taxon>Bacillariophyta</taxon>
        <taxon>Coscinodiscophyceae</taxon>
        <taxon>Thalassiosirophycidae</taxon>
        <taxon>Thalassiosirales</taxon>
        <taxon>Thalassiosiraceae</taxon>
        <taxon>Thalassiosira</taxon>
    </lineage>
</organism>
<dbReference type="InterPro" id="IPR011009">
    <property type="entry name" value="Kinase-like_dom_sf"/>
</dbReference>
<dbReference type="PROSITE" id="PS50011">
    <property type="entry name" value="PROTEIN_KINASE_DOM"/>
    <property type="match status" value="1"/>
</dbReference>
<dbReference type="eggNOG" id="KOG0032">
    <property type="taxonomic scope" value="Eukaryota"/>
</dbReference>
<dbReference type="Proteomes" id="UP000266841">
    <property type="component" value="Unassembled WGS sequence"/>
</dbReference>
<dbReference type="Gene3D" id="3.30.200.20">
    <property type="entry name" value="Phosphorylase Kinase, domain 1"/>
    <property type="match status" value="1"/>
</dbReference>
<feature type="region of interest" description="Disordered" evidence="15">
    <location>
        <begin position="152"/>
        <end position="175"/>
    </location>
</feature>
<gene>
    <name evidence="17" type="ORF">THAOC_13386</name>
</gene>
<feature type="domain" description="Protein kinase" evidence="16">
    <location>
        <begin position="286"/>
        <end position="519"/>
    </location>
</feature>
<evidence type="ECO:0000256" key="5">
    <source>
        <dbReference type="ARBA" id="ARBA00022723"/>
    </source>
</evidence>
<dbReference type="PANTHER" id="PTHR24347">
    <property type="entry name" value="SERINE/THREONINE-PROTEIN KINASE"/>
    <property type="match status" value="1"/>
</dbReference>
<comment type="catalytic activity">
    <reaction evidence="12">
        <text>L-threonyl-[protein] + ATP = O-phospho-L-threonyl-[protein] + ADP + H(+)</text>
        <dbReference type="Rhea" id="RHEA:46608"/>
        <dbReference type="Rhea" id="RHEA-COMP:11060"/>
        <dbReference type="Rhea" id="RHEA-COMP:11605"/>
        <dbReference type="ChEBI" id="CHEBI:15378"/>
        <dbReference type="ChEBI" id="CHEBI:30013"/>
        <dbReference type="ChEBI" id="CHEBI:30616"/>
        <dbReference type="ChEBI" id="CHEBI:61977"/>
        <dbReference type="ChEBI" id="CHEBI:456216"/>
        <dbReference type="EC" id="2.7.11.1"/>
    </reaction>
</comment>
<dbReference type="OrthoDB" id="40902at2759"/>
<keyword evidence="10 14" id="KW-0067">ATP-binding</keyword>
<keyword evidence="5" id="KW-0479">Metal-binding</keyword>